<protein>
    <submittedName>
        <fullName evidence="1">Uncharacterized protein</fullName>
    </submittedName>
</protein>
<keyword evidence="2" id="KW-1185">Reference proteome</keyword>
<evidence type="ECO:0000313" key="1">
    <source>
        <dbReference type="EMBL" id="GHO57698.1"/>
    </source>
</evidence>
<name>A0ABQ3UYD8_9CHLR</name>
<sequence length="54" mass="5666">MKMDVKRVAALPEGFAVTGIEIIDEVLTITAISTHVARSVAHPPHGSIVTTGAR</sequence>
<evidence type="ECO:0000313" key="2">
    <source>
        <dbReference type="Proteomes" id="UP000654345"/>
    </source>
</evidence>
<gene>
    <name evidence="1" type="ORF">KSB_61730</name>
</gene>
<comment type="caution">
    <text evidence="1">The sequence shown here is derived from an EMBL/GenBank/DDBJ whole genome shotgun (WGS) entry which is preliminary data.</text>
</comment>
<reference evidence="1 2" key="1">
    <citation type="journal article" date="2021" name="Int. J. Syst. Evol. Microbiol.">
        <title>Reticulibacter mediterranei gen. nov., sp. nov., within the new family Reticulibacteraceae fam. nov., and Ktedonospora formicarum gen. nov., sp. nov., Ktedonobacter robiniae sp. nov., Dictyobacter formicarum sp. nov. and Dictyobacter arantiisoli sp. nov., belonging to the class Ktedonobacteria.</title>
        <authorList>
            <person name="Yabe S."/>
            <person name="Zheng Y."/>
            <person name="Wang C.M."/>
            <person name="Sakai Y."/>
            <person name="Abe K."/>
            <person name="Yokota A."/>
            <person name="Donadio S."/>
            <person name="Cavaletti L."/>
            <person name="Monciardini P."/>
        </authorList>
    </citation>
    <scope>NUCLEOTIDE SEQUENCE [LARGE SCALE GENOMIC DNA]</scope>
    <source>
        <strain evidence="1 2">SOSP1-30</strain>
    </source>
</reference>
<dbReference type="EMBL" id="BNJG01000002">
    <property type="protein sequence ID" value="GHO57698.1"/>
    <property type="molecule type" value="Genomic_DNA"/>
</dbReference>
<dbReference type="Proteomes" id="UP000654345">
    <property type="component" value="Unassembled WGS sequence"/>
</dbReference>
<proteinExistence type="predicted"/>
<organism evidence="1 2">
    <name type="scientific">Ktedonobacter robiniae</name>
    <dbReference type="NCBI Taxonomy" id="2778365"/>
    <lineage>
        <taxon>Bacteria</taxon>
        <taxon>Bacillati</taxon>
        <taxon>Chloroflexota</taxon>
        <taxon>Ktedonobacteria</taxon>
        <taxon>Ktedonobacterales</taxon>
        <taxon>Ktedonobacteraceae</taxon>
        <taxon>Ktedonobacter</taxon>
    </lineage>
</organism>
<accession>A0ABQ3UYD8</accession>